<dbReference type="EMBL" id="JDVG02000305">
    <property type="protein sequence ID" value="KFB72989.1"/>
    <property type="molecule type" value="Genomic_DNA"/>
</dbReference>
<dbReference type="InterPro" id="IPR039459">
    <property type="entry name" value="RepB-like_DNA_primase_dom"/>
</dbReference>
<evidence type="ECO:0000259" key="1">
    <source>
        <dbReference type="Pfam" id="PF16793"/>
    </source>
</evidence>
<dbReference type="Gene3D" id="3.30.70.1790">
    <property type="entry name" value="RepB DNA-primase, N-terminal domain"/>
    <property type="match status" value="1"/>
</dbReference>
<gene>
    <name evidence="2" type="ORF">AW09_001791</name>
</gene>
<evidence type="ECO:0000313" key="2">
    <source>
        <dbReference type="EMBL" id="KFB72989.1"/>
    </source>
</evidence>
<protein>
    <recommendedName>
        <fullName evidence="1">RepB-like DNA primase domain-containing protein</fullName>
    </recommendedName>
</protein>
<dbReference type="AlphaFoldDB" id="A0A080M797"/>
<comment type="caution">
    <text evidence="2">The sequence shown here is derived from an EMBL/GenBank/DDBJ whole genome shotgun (WGS) entry which is preliminary data.</text>
</comment>
<proteinExistence type="predicted"/>
<accession>A0A080M797</accession>
<dbReference type="Proteomes" id="UP000020077">
    <property type="component" value="Unassembled WGS sequence"/>
</dbReference>
<feature type="domain" description="RepB-like DNA primase" evidence="1">
    <location>
        <begin position="91"/>
        <end position="164"/>
    </location>
</feature>
<evidence type="ECO:0000313" key="3">
    <source>
        <dbReference type="Proteomes" id="UP000020077"/>
    </source>
</evidence>
<name>A0A080M797_9PROT</name>
<sequence length="176" mass="19693">MGATDLQMAQRFLDCLAPDATFTFQTFDDRKPVRQNLAYIRHGSLEQHADKLTALNQDGAGVFVTVNETDGKGRATTNIVRVRATFVDLDGAPLEPVTAHPIPPNIVVESSPDRWHAYWLTVDCPLKDFKIAQKRLASQFNGDPSVCDLPRVMRLPGFLHQKGEPFMTKIIFPSWS</sequence>
<organism evidence="2 3">
    <name type="scientific">Candidatus Accumulibacter phosphatis</name>
    <dbReference type="NCBI Taxonomy" id="327160"/>
    <lineage>
        <taxon>Bacteria</taxon>
        <taxon>Pseudomonadati</taxon>
        <taxon>Pseudomonadota</taxon>
        <taxon>Betaproteobacteria</taxon>
        <taxon>Candidatus Accumulibacter</taxon>
    </lineage>
</organism>
<reference evidence="2 3" key="1">
    <citation type="submission" date="2014-02" db="EMBL/GenBank/DDBJ databases">
        <title>Expanding our view of genomic diversity in Candidatus Accumulibacter clades.</title>
        <authorList>
            <person name="Skennerton C.T."/>
            <person name="Barr J.J."/>
            <person name="Slater F.R."/>
            <person name="Bond P.L."/>
            <person name="Tyson G.W."/>
        </authorList>
    </citation>
    <scope>NUCLEOTIDE SEQUENCE [LARGE SCALE GENOMIC DNA]</scope>
    <source>
        <strain evidence="3">BA-91</strain>
    </source>
</reference>
<dbReference type="Pfam" id="PF16793">
    <property type="entry name" value="RepB_primase"/>
    <property type="match status" value="1"/>
</dbReference>